<dbReference type="RefSeq" id="WP_273249828.1">
    <property type="nucleotide sequence ID" value="NZ_VENJ01000013.1"/>
</dbReference>
<feature type="chain" id="PRO_5028999114" evidence="3">
    <location>
        <begin position="30"/>
        <end position="139"/>
    </location>
</feature>
<dbReference type="Pfam" id="PF07012">
    <property type="entry name" value="Curlin_rpt"/>
    <property type="match status" value="1"/>
</dbReference>
<proteinExistence type="inferred from homology"/>
<reference evidence="4 5" key="1">
    <citation type="submission" date="2019-06" db="EMBL/GenBank/DDBJ databases">
        <title>Enrichment of Autotrophic Halophilic Microorganisms from Red Sea Brine Pool Using Microbial Electrosynthesis System.</title>
        <authorList>
            <person name="Alqahtani M.F."/>
            <person name="Bajracharya S."/>
            <person name="Katuri K.P."/>
            <person name="Ali M."/>
            <person name="Saikaly P.E."/>
        </authorList>
    </citation>
    <scope>NUCLEOTIDE SEQUENCE [LARGE SCALE GENOMIC DNA]</scope>
    <source>
        <strain evidence="4">MES6</strain>
    </source>
</reference>
<dbReference type="InterPro" id="IPR009742">
    <property type="entry name" value="Curlin_rpt"/>
</dbReference>
<feature type="signal peptide" evidence="3">
    <location>
        <begin position="1"/>
        <end position="29"/>
    </location>
</feature>
<organism evidence="4 5">
    <name type="scientific">Sediminimonas qiaohouensis</name>
    <dbReference type="NCBI Taxonomy" id="552061"/>
    <lineage>
        <taxon>Bacteria</taxon>
        <taxon>Pseudomonadati</taxon>
        <taxon>Pseudomonadota</taxon>
        <taxon>Alphaproteobacteria</taxon>
        <taxon>Rhodobacterales</taxon>
        <taxon>Roseobacteraceae</taxon>
        <taxon>Sediminimonas</taxon>
    </lineage>
</organism>
<evidence type="ECO:0000256" key="3">
    <source>
        <dbReference type="SAM" id="SignalP"/>
    </source>
</evidence>
<protein>
    <submittedName>
        <fullName evidence="4">Curlin</fullName>
    </submittedName>
</protein>
<evidence type="ECO:0000313" key="4">
    <source>
        <dbReference type="EMBL" id="MTJ05049.1"/>
    </source>
</evidence>
<gene>
    <name evidence="4" type="ORF">FH759_10205</name>
</gene>
<comment type="similarity">
    <text evidence="1">Belongs to the CsgA/CsgB family.</text>
</comment>
<dbReference type="AlphaFoldDB" id="A0A7C9HBA2"/>
<evidence type="ECO:0000256" key="2">
    <source>
        <dbReference type="ARBA" id="ARBA00022729"/>
    </source>
</evidence>
<sequence length="139" mass="14153">MKPVISTFSAIAFAAGLALPGGLTAPAQAGGNLSVELTPRNAEEERAMRVGLGIYAVVQNAKQAANVNQRGNGNAAAIGQRGNGNYGAVHQEGDGHDASLRQSGNGNAYGIFQFGDGASGHVNQRGNGGTGMLIQYGWK</sequence>
<dbReference type="GO" id="GO:0009289">
    <property type="term" value="C:pilus"/>
    <property type="evidence" value="ECO:0007669"/>
    <property type="project" value="InterPro"/>
</dbReference>
<evidence type="ECO:0000256" key="1">
    <source>
        <dbReference type="ARBA" id="ARBA00009766"/>
    </source>
</evidence>
<name>A0A7C9HBA2_9RHOB</name>
<evidence type="ECO:0000313" key="5">
    <source>
        <dbReference type="Proteomes" id="UP000483078"/>
    </source>
</evidence>
<accession>A0A7C9HBA2</accession>
<keyword evidence="2 3" id="KW-0732">Signal</keyword>
<dbReference type="Proteomes" id="UP000483078">
    <property type="component" value="Unassembled WGS sequence"/>
</dbReference>
<comment type="caution">
    <text evidence="4">The sequence shown here is derived from an EMBL/GenBank/DDBJ whole genome shotgun (WGS) entry which is preliminary data.</text>
</comment>
<dbReference type="EMBL" id="VENJ01000013">
    <property type="protein sequence ID" value="MTJ05049.1"/>
    <property type="molecule type" value="Genomic_DNA"/>
</dbReference>
<dbReference type="GO" id="GO:0007155">
    <property type="term" value="P:cell adhesion"/>
    <property type="evidence" value="ECO:0007669"/>
    <property type="project" value="InterPro"/>
</dbReference>